<evidence type="ECO:0000313" key="5">
    <source>
        <dbReference type="EMBL" id="KAI9633811.1"/>
    </source>
</evidence>
<reference evidence="5" key="1">
    <citation type="journal article" date="2022" name="G3 (Bethesda)">
        <title>High quality genome of the basidiomycete yeast Dioszegia hungarica PDD-24b-2 isolated from cloud water.</title>
        <authorList>
            <person name="Jarrige D."/>
            <person name="Haridas S."/>
            <person name="Bleykasten-Grosshans C."/>
            <person name="Joly M."/>
            <person name="Nadalig T."/>
            <person name="Sancelme M."/>
            <person name="Vuilleumier S."/>
            <person name="Grigoriev I.V."/>
            <person name="Amato P."/>
            <person name="Bringel F."/>
        </authorList>
    </citation>
    <scope>NUCLEOTIDE SEQUENCE</scope>
    <source>
        <strain evidence="5">PDD-24b-2</strain>
    </source>
</reference>
<dbReference type="AlphaFoldDB" id="A0AA38LUF7"/>
<evidence type="ECO:0000313" key="6">
    <source>
        <dbReference type="Proteomes" id="UP001164286"/>
    </source>
</evidence>
<evidence type="ECO:0000256" key="4">
    <source>
        <dbReference type="ARBA" id="ARBA00023002"/>
    </source>
</evidence>
<dbReference type="GO" id="GO:0050661">
    <property type="term" value="F:NADP binding"/>
    <property type="evidence" value="ECO:0007669"/>
    <property type="project" value="InterPro"/>
</dbReference>
<name>A0AA38LUF7_9TREE</name>
<keyword evidence="3" id="KW-0274">FAD</keyword>
<protein>
    <recommendedName>
        <fullName evidence="7">FAD/NAD(P)-binding domain-containing protein</fullName>
    </recommendedName>
</protein>
<evidence type="ECO:0000256" key="3">
    <source>
        <dbReference type="ARBA" id="ARBA00022827"/>
    </source>
</evidence>
<evidence type="ECO:0000256" key="1">
    <source>
        <dbReference type="ARBA" id="ARBA00009183"/>
    </source>
</evidence>
<keyword evidence="2" id="KW-0285">Flavoprotein</keyword>
<organism evidence="5 6">
    <name type="scientific">Dioszegia hungarica</name>
    <dbReference type="NCBI Taxonomy" id="4972"/>
    <lineage>
        <taxon>Eukaryota</taxon>
        <taxon>Fungi</taxon>
        <taxon>Dikarya</taxon>
        <taxon>Basidiomycota</taxon>
        <taxon>Agaricomycotina</taxon>
        <taxon>Tremellomycetes</taxon>
        <taxon>Tremellales</taxon>
        <taxon>Bulleribasidiaceae</taxon>
        <taxon>Dioszegia</taxon>
    </lineage>
</organism>
<dbReference type="GO" id="GO:0004499">
    <property type="term" value="F:N,N-dimethylaniline monooxygenase activity"/>
    <property type="evidence" value="ECO:0007669"/>
    <property type="project" value="InterPro"/>
</dbReference>
<accession>A0AA38LUF7</accession>
<dbReference type="InterPro" id="IPR050346">
    <property type="entry name" value="FMO-like"/>
</dbReference>
<dbReference type="RefSeq" id="XP_052943588.1">
    <property type="nucleotide sequence ID" value="XM_053090115.1"/>
</dbReference>
<evidence type="ECO:0000256" key="2">
    <source>
        <dbReference type="ARBA" id="ARBA00022630"/>
    </source>
</evidence>
<dbReference type="InterPro" id="IPR020946">
    <property type="entry name" value="Flavin_mOase-like"/>
</dbReference>
<gene>
    <name evidence="5" type="ORF">MKK02DRAFT_38470</name>
</gene>
<dbReference type="SUPFAM" id="SSF51905">
    <property type="entry name" value="FAD/NAD(P)-binding domain"/>
    <property type="match status" value="1"/>
</dbReference>
<dbReference type="GeneID" id="77729320"/>
<evidence type="ECO:0008006" key="7">
    <source>
        <dbReference type="Google" id="ProtNLM"/>
    </source>
</evidence>
<sequence>MAGTTRPIVRIAVIGAGSAGLAQIKQILDAFSRPGVEEQLERVAFETRDDVGGLWNYDDAPKPFASVIIGDTLHTYPQKDDDPTPLYEGLQLMAYRDHTFPDGTNPIPTSAQITDYLHTYATRFGLRPYIRFRTRVERLRRGSSRRWRTDSRGPAGAVSEEYDYVSISNGHYSDPWVPSMSGISSFPGRLIHSREFRRASDFAGQTVLVVGSFSSGSDMSRLLGSLNIRGIPTKVYQSSTGIGNSSTADDPNEPWRPYINKVPLIDRFEADGAKGRIHFKSIPFIHEPIDDVDVVIFATGYYNPLPFCKKEDEPWRSTRLLEEEITIKDGGDERDLGGMRGLHVEGLDEMLLFLADDRSLAFPGLPYQIVPFPFAEVQSRLVALIWAGLVDMPPGHTPPVNAANRFVSLASGQSVDADGPIRYSVKSRKVFIFPNPYEWDYTEDIFALLREVDKGEEVPQY</sequence>
<comment type="caution">
    <text evidence="5">The sequence shown here is derived from an EMBL/GenBank/DDBJ whole genome shotgun (WGS) entry which is preliminary data.</text>
</comment>
<dbReference type="EMBL" id="JAKWFO010000008">
    <property type="protein sequence ID" value="KAI9633811.1"/>
    <property type="molecule type" value="Genomic_DNA"/>
</dbReference>
<dbReference type="PANTHER" id="PTHR23023">
    <property type="entry name" value="DIMETHYLANILINE MONOOXYGENASE"/>
    <property type="match status" value="1"/>
</dbReference>
<keyword evidence="6" id="KW-1185">Reference proteome</keyword>
<proteinExistence type="inferred from homology"/>
<dbReference type="Gene3D" id="3.50.50.60">
    <property type="entry name" value="FAD/NAD(P)-binding domain"/>
    <property type="match status" value="3"/>
</dbReference>
<dbReference type="Proteomes" id="UP001164286">
    <property type="component" value="Unassembled WGS sequence"/>
</dbReference>
<dbReference type="Pfam" id="PF00743">
    <property type="entry name" value="FMO-like"/>
    <property type="match status" value="1"/>
</dbReference>
<dbReference type="GO" id="GO:0050660">
    <property type="term" value="F:flavin adenine dinucleotide binding"/>
    <property type="evidence" value="ECO:0007669"/>
    <property type="project" value="InterPro"/>
</dbReference>
<dbReference type="InterPro" id="IPR036188">
    <property type="entry name" value="FAD/NAD-bd_sf"/>
</dbReference>
<keyword evidence="4" id="KW-0560">Oxidoreductase</keyword>
<comment type="similarity">
    <text evidence="1">Belongs to the FMO family.</text>
</comment>